<evidence type="ECO:0000313" key="2">
    <source>
        <dbReference type="Proteomes" id="UP000583266"/>
    </source>
</evidence>
<dbReference type="Pfam" id="PF19635">
    <property type="entry name" value="DUF6138"/>
    <property type="match status" value="1"/>
</dbReference>
<reference evidence="1 2" key="1">
    <citation type="submission" date="2020-04" db="EMBL/GenBank/DDBJ databases">
        <title>Chitinophaga sp. G-6-1-13 sp. nov., isolated from soil.</title>
        <authorList>
            <person name="Dahal R.H."/>
            <person name="Chaudhary D.K."/>
        </authorList>
    </citation>
    <scope>NUCLEOTIDE SEQUENCE [LARGE SCALE GENOMIC DNA]</scope>
    <source>
        <strain evidence="1 2">G-6-1-13</strain>
    </source>
</reference>
<sequence>MENRFETIVNDITIATSQLLQKINASKDAVSIASRTTLQAGIHDYVRFFYYKGQVHCFMDSGGSDRPDVKYEGTDFPDAPLTKEEIDQLLPLLQEKLTELYLSYDNNPILDYQFEVDGKFRIDEKFYKLPVLRTTSEVKKTKLLQAIDQYLTQKIYEGQYPTKELETFFLAKHLINPALYPETDVPGTIAVFEKIRTLNKNNKESLQQHQYHITYALRRWAEEIFLPAYYNVHKPSWGLPEFALKEGRERSTPPDNLLDLLIHAGVTVIRFEPNYSRPTGVGFIEKAKELGSTKATQILKKGSGTFSDSDIQYKDADVTCTANDVFATFEINFKNETEAAYGKALDFICHLLEKDFPPSYEIKCKSKAKNLLPVKGLGKSATQRFFANALQYPALYPQLEKYVQLAIRHEFEWYEDVEAEQCARPGTYAVFGLALADARYFPLLQQYLDVIDDEHQSVQNHFLVQFIQQHGVNAGTIPTIVDVLRCAQDIKPIKELKALETEENMGQLKSYVKSLELESYEIDHLETMMAMKITDSPD</sequence>
<name>A0A848GXB8_9BACT</name>
<comment type="caution">
    <text evidence="1">The sequence shown here is derived from an EMBL/GenBank/DDBJ whole genome shotgun (WGS) entry which is preliminary data.</text>
</comment>
<dbReference type="InterPro" id="IPR046136">
    <property type="entry name" value="DUF6138"/>
</dbReference>
<proteinExistence type="predicted"/>
<gene>
    <name evidence="1" type="ORF">HHL17_33100</name>
</gene>
<protein>
    <submittedName>
        <fullName evidence="1">Uncharacterized protein</fullName>
    </submittedName>
</protein>
<accession>A0A848GXB8</accession>
<keyword evidence="2" id="KW-1185">Reference proteome</keyword>
<evidence type="ECO:0000313" key="1">
    <source>
        <dbReference type="EMBL" id="NML42071.1"/>
    </source>
</evidence>
<dbReference type="EMBL" id="JABBGC010000004">
    <property type="protein sequence ID" value="NML42071.1"/>
    <property type="molecule type" value="Genomic_DNA"/>
</dbReference>
<organism evidence="1 2">
    <name type="scientific">Chitinophaga fulva</name>
    <dbReference type="NCBI Taxonomy" id="2728842"/>
    <lineage>
        <taxon>Bacteria</taxon>
        <taxon>Pseudomonadati</taxon>
        <taxon>Bacteroidota</taxon>
        <taxon>Chitinophagia</taxon>
        <taxon>Chitinophagales</taxon>
        <taxon>Chitinophagaceae</taxon>
        <taxon>Chitinophaga</taxon>
    </lineage>
</organism>
<dbReference type="AlphaFoldDB" id="A0A848GXB8"/>
<dbReference type="Proteomes" id="UP000583266">
    <property type="component" value="Unassembled WGS sequence"/>
</dbReference>
<dbReference type="RefSeq" id="WP_169229070.1">
    <property type="nucleotide sequence ID" value="NZ_JABBGC010000004.1"/>
</dbReference>